<dbReference type="PANTHER" id="PTHR31293:SF12">
    <property type="entry name" value="RNI-LIKE SUPERFAMILY PROTEIN"/>
    <property type="match status" value="1"/>
</dbReference>
<gene>
    <name evidence="1" type="ORF">MERR_LOCUS47590</name>
</gene>
<dbReference type="Proteomes" id="UP000467841">
    <property type="component" value="Unassembled WGS sequence"/>
</dbReference>
<evidence type="ECO:0000313" key="2">
    <source>
        <dbReference type="Proteomes" id="UP000467841"/>
    </source>
</evidence>
<name>A0A6D2LK40_9BRAS</name>
<comment type="caution">
    <text evidence="1">The sequence shown here is derived from an EMBL/GenBank/DDBJ whole genome shotgun (WGS) entry which is preliminary data.</text>
</comment>
<proteinExistence type="predicted"/>
<keyword evidence="2" id="KW-1185">Reference proteome</keyword>
<protein>
    <recommendedName>
        <fullName evidence="3">FBD domain-containing protein</fullName>
    </recommendedName>
</protein>
<organism evidence="1 2">
    <name type="scientific">Microthlaspi erraticum</name>
    <dbReference type="NCBI Taxonomy" id="1685480"/>
    <lineage>
        <taxon>Eukaryota</taxon>
        <taxon>Viridiplantae</taxon>
        <taxon>Streptophyta</taxon>
        <taxon>Embryophyta</taxon>
        <taxon>Tracheophyta</taxon>
        <taxon>Spermatophyta</taxon>
        <taxon>Magnoliopsida</taxon>
        <taxon>eudicotyledons</taxon>
        <taxon>Gunneridae</taxon>
        <taxon>Pentapetalae</taxon>
        <taxon>rosids</taxon>
        <taxon>malvids</taxon>
        <taxon>Brassicales</taxon>
        <taxon>Brassicaceae</taxon>
        <taxon>Coluteocarpeae</taxon>
        <taxon>Microthlaspi</taxon>
    </lineage>
</organism>
<evidence type="ECO:0008006" key="3">
    <source>
        <dbReference type="Google" id="ProtNLM"/>
    </source>
</evidence>
<dbReference type="InterPro" id="IPR055294">
    <property type="entry name" value="FBL60-like"/>
</dbReference>
<sequence>MAMDEAVQTSVLLMRGEWKVNMSDLSRLKFLYTGGEDVGAEGRFVTFVDRALSKPENTKLLKFSLTLEQEVDSDPISRWIEYCLVNKVENMKLCINEVQDGRLFIDDDVDLPRLKTLSLDSVWFSSA</sequence>
<accession>A0A6D2LK40</accession>
<dbReference type="AlphaFoldDB" id="A0A6D2LK40"/>
<dbReference type="PANTHER" id="PTHR31293">
    <property type="entry name" value="RNI-LIKE SUPERFAMILY PROTEIN"/>
    <property type="match status" value="1"/>
</dbReference>
<reference evidence="1" key="1">
    <citation type="submission" date="2020-01" db="EMBL/GenBank/DDBJ databases">
        <authorList>
            <person name="Mishra B."/>
        </authorList>
    </citation>
    <scope>NUCLEOTIDE SEQUENCE [LARGE SCALE GENOMIC DNA]</scope>
</reference>
<dbReference type="EMBL" id="CACVBM020001829">
    <property type="protein sequence ID" value="CAA7060354.1"/>
    <property type="molecule type" value="Genomic_DNA"/>
</dbReference>
<evidence type="ECO:0000313" key="1">
    <source>
        <dbReference type="EMBL" id="CAA7060354.1"/>
    </source>
</evidence>